<comment type="similarity">
    <text evidence="1 2">Belongs to the ArsC family.</text>
</comment>
<dbReference type="InterPro" id="IPR036249">
    <property type="entry name" value="Thioredoxin-like_sf"/>
</dbReference>
<dbReference type="NCBIfam" id="TIGR01617">
    <property type="entry name" value="arsC_related"/>
    <property type="match status" value="1"/>
</dbReference>
<dbReference type="InterPro" id="IPR006504">
    <property type="entry name" value="Tscrpt_reg_Spx/MgsR"/>
</dbReference>
<sequence length="119" mass="13243">MADTIVYGLTRCDTCVKARKWLDQHQVAYTFVDYRDHPVDGTTLRDWAGKLGGWDKLVNRASTTWRGLTDAQKAVTDDAGWLALIAAHPTLVKRPVLTTPDGQVSVGFKAPVWAERFGK</sequence>
<protein>
    <submittedName>
        <fullName evidence="3">Arsenate reductase</fullName>
    </submittedName>
</protein>
<dbReference type="AlphaFoldDB" id="A0A556ALS2"/>
<accession>A0A556ALS2</accession>
<proteinExistence type="inferred from homology"/>
<dbReference type="PROSITE" id="PS51353">
    <property type="entry name" value="ARSC"/>
    <property type="match status" value="1"/>
</dbReference>
<evidence type="ECO:0000256" key="1">
    <source>
        <dbReference type="ARBA" id="ARBA00007198"/>
    </source>
</evidence>
<reference evidence="3 4" key="1">
    <citation type="submission" date="2019-07" db="EMBL/GenBank/DDBJ databases">
        <title>Qingshengfaniella alkalisoli gen. nov., sp. nov., isolated from saline soil.</title>
        <authorList>
            <person name="Xu L."/>
            <person name="Huang X.-X."/>
            <person name="Sun J.-Q."/>
        </authorList>
    </citation>
    <scope>NUCLEOTIDE SEQUENCE [LARGE SCALE GENOMIC DNA]</scope>
    <source>
        <strain evidence="3 4">DSM 27279</strain>
    </source>
</reference>
<dbReference type="Pfam" id="PF03960">
    <property type="entry name" value="ArsC"/>
    <property type="match status" value="1"/>
</dbReference>
<evidence type="ECO:0000313" key="3">
    <source>
        <dbReference type="EMBL" id="TSH93827.1"/>
    </source>
</evidence>
<evidence type="ECO:0000313" key="4">
    <source>
        <dbReference type="Proteomes" id="UP000318405"/>
    </source>
</evidence>
<dbReference type="OrthoDB" id="9803749at2"/>
<comment type="caution">
    <text evidence="3">The sequence shown here is derived from an EMBL/GenBank/DDBJ whole genome shotgun (WGS) entry which is preliminary data.</text>
</comment>
<name>A0A556ALS2_9BURK</name>
<keyword evidence="4" id="KW-1185">Reference proteome</keyword>
<gene>
    <name evidence="3" type="ORF">FOZ76_13125</name>
</gene>
<dbReference type="PANTHER" id="PTHR30041">
    <property type="entry name" value="ARSENATE REDUCTASE"/>
    <property type="match status" value="1"/>
</dbReference>
<organism evidence="3 4">
    <name type="scientific">Verticiella sediminum</name>
    <dbReference type="NCBI Taxonomy" id="1247510"/>
    <lineage>
        <taxon>Bacteria</taxon>
        <taxon>Pseudomonadati</taxon>
        <taxon>Pseudomonadota</taxon>
        <taxon>Betaproteobacteria</taxon>
        <taxon>Burkholderiales</taxon>
        <taxon>Alcaligenaceae</taxon>
        <taxon>Verticiella</taxon>
    </lineage>
</organism>
<dbReference type="RefSeq" id="WP_143948728.1">
    <property type="nucleotide sequence ID" value="NZ_BAABMB010000006.1"/>
</dbReference>
<dbReference type="InterPro" id="IPR006660">
    <property type="entry name" value="Arsenate_reductase-like"/>
</dbReference>
<dbReference type="CDD" id="cd03035">
    <property type="entry name" value="ArsC_Yffb"/>
    <property type="match status" value="1"/>
</dbReference>
<dbReference type="SUPFAM" id="SSF52833">
    <property type="entry name" value="Thioredoxin-like"/>
    <property type="match status" value="1"/>
</dbReference>
<evidence type="ECO:0000256" key="2">
    <source>
        <dbReference type="PROSITE-ProRule" id="PRU01282"/>
    </source>
</evidence>
<dbReference type="Proteomes" id="UP000318405">
    <property type="component" value="Unassembled WGS sequence"/>
</dbReference>
<dbReference type="Gene3D" id="3.40.30.10">
    <property type="entry name" value="Glutaredoxin"/>
    <property type="match status" value="1"/>
</dbReference>
<dbReference type="EMBL" id="VLTJ01000026">
    <property type="protein sequence ID" value="TSH93827.1"/>
    <property type="molecule type" value="Genomic_DNA"/>
</dbReference>
<dbReference type="PANTHER" id="PTHR30041:SF8">
    <property type="entry name" value="PROTEIN YFFB"/>
    <property type="match status" value="1"/>
</dbReference>